<name>A0A0P7BX12_9BACT</name>
<reference evidence="1 2" key="1">
    <citation type="submission" date="2015-07" db="EMBL/GenBank/DDBJ databases">
        <title>The draft genome sequence of Leadbetterella sp. JN14-9.</title>
        <authorList>
            <person name="Liu Y."/>
            <person name="Du J."/>
            <person name="Shao Z."/>
        </authorList>
    </citation>
    <scope>NUCLEOTIDE SEQUENCE [LARGE SCALE GENOMIC DNA]</scope>
    <source>
        <strain evidence="1 2">JN14-9</strain>
    </source>
</reference>
<proteinExistence type="predicted"/>
<evidence type="ECO:0000313" key="1">
    <source>
        <dbReference type="EMBL" id="KPM49471.1"/>
    </source>
</evidence>
<evidence type="ECO:0000313" key="2">
    <source>
        <dbReference type="Proteomes" id="UP000050454"/>
    </source>
</evidence>
<comment type="caution">
    <text evidence="1">The sequence shown here is derived from an EMBL/GenBank/DDBJ whole genome shotgun (WGS) entry which is preliminary data.</text>
</comment>
<accession>A0A0P7BX12</accession>
<dbReference type="AlphaFoldDB" id="A0A0P7BX12"/>
<dbReference type="Proteomes" id="UP000050454">
    <property type="component" value="Unassembled WGS sequence"/>
</dbReference>
<protein>
    <submittedName>
        <fullName evidence="1">Uncharacterized protein</fullName>
    </submittedName>
</protein>
<dbReference type="EMBL" id="LGTQ01000005">
    <property type="protein sequence ID" value="KPM49471.1"/>
    <property type="molecule type" value="Genomic_DNA"/>
</dbReference>
<dbReference type="STRING" id="1605367.AFM12_02360"/>
<organism evidence="1 2">
    <name type="scientific">Jiulongibacter sediminis</name>
    <dbReference type="NCBI Taxonomy" id="1605367"/>
    <lineage>
        <taxon>Bacteria</taxon>
        <taxon>Pseudomonadati</taxon>
        <taxon>Bacteroidota</taxon>
        <taxon>Cytophagia</taxon>
        <taxon>Cytophagales</taxon>
        <taxon>Leadbetterellaceae</taxon>
        <taxon>Jiulongibacter</taxon>
    </lineage>
</organism>
<dbReference type="RefSeq" id="WP_055143670.1">
    <property type="nucleotide sequence ID" value="NZ_JXSZ01000005.1"/>
</dbReference>
<keyword evidence="2" id="KW-1185">Reference proteome</keyword>
<gene>
    <name evidence="1" type="ORF">AFM12_02360</name>
</gene>
<sequence length="115" mass="13573">MIFKRIISLLLLLSIGLPIAKPLFQSLTSQQFSEDFWIEKKEEANPFSYIIWELIDAEEQEEEDSENDFKKVQIHRGLLQNSPKVDLAERSTVNTCSIVFFYREKLYLFHGEMLI</sequence>